<comment type="similarity">
    <text evidence="1">Belongs to the multi antimicrobial extrusion (MATE) (TC 2.A.66.1) family.</text>
</comment>
<proteinExistence type="inferred from homology"/>
<feature type="non-terminal residue" evidence="3">
    <location>
        <position position="264"/>
    </location>
</feature>
<dbReference type="InterPro" id="IPR002528">
    <property type="entry name" value="MATE_fam"/>
</dbReference>
<dbReference type="STRING" id="74557.A0A1V9YJ66"/>
<dbReference type="PANTHER" id="PTHR11206">
    <property type="entry name" value="MULTIDRUG RESISTANCE PROTEIN"/>
    <property type="match status" value="1"/>
</dbReference>
<dbReference type="Pfam" id="PF01554">
    <property type="entry name" value="MatE"/>
    <property type="match status" value="1"/>
</dbReference>
<feature type="non-terminal residue" evidence="3">
    <location>
        <position position="1"/>
    </location>
</feature>
<dbReference type="GO" id="GO:0042910">
    <property type="term" value="F:xenobiotic transmembrane transporter activity"/>
    <property type="evidence" value="ECO:0007669"/>
    <property type="project" value="InterPro"/>
</dbReference>
<feature type="transmembrane region" description="Helical" evidence="2">
    <location>
        <begin position="63"/>
        <end position="82"/>
    </location>
</feature>
<dbReference type="OrthoDB" id="41353at2759"/>
<comment type="caution">
    <text evidence="3">The sequence shown here is derived from an EMBL/GenBank/DDBJ whole genome shotgun (WGS) entry which is preliminary data.</text>
</comment>
<feature type="transmembrane region" description="Helical" evidence="2">
    <location>
        <begin position="6"/>
        <end position="25"/>
    </location>
</feature>
<evidence type="ECO:0000313" key="4">
    <source>
        <dbReference type="Proteomes" id="UP000243217"/>
    </source>
</evidence>
<feature type="transmembrane region" description="Helical" evidence="2">
    <location>
        <begin position="233"/>
        <end position="254"/>
    </location>
</feature>
<keyword evidence="4" id="KW-1185">Reference proteome</keyword>
<dbReference type="GO" id="GO:0016020">
    <property type="term" value="C:membrane"/>
    <property type="evidence" value="ECO:0007669"/>
    <property type="project" value="InterPro"/>
</dbReference>
<feature type="transmembrane region" description="Helical" evidence="2">
    <location>
        <begin position="121"/>
        <end position="144"/>
    </location>
</feature>
<sequence length="264" mass="29058">VANATNQYTMFMAAAIPFVFLYEIFKRVLQGQNIIVPIVIAFAIANAINFGISYTLLYYTNMGYTGCAVAFSFLYASGAWLLHYKPLNKLVKVKEIKHLDDNSWSWDSIWKLMPTFMSLSFHGWAMFVFELAGVSIASFLAGGLQDATVAITATSIYMGFRMIFSMPYLGFGIAASIRVGNALGAHQPMRAKSAAWKTLVMSVSWGILSGIAMLTFGSSYAEIYTNDAVVLQLVSHLLWATAPLQITMAIWNIVQGVFRGSGTE</sequence>
<dbReference type="Proteomes" id="UP000243217">
    <property type="component" value="Unassembled WGS sequence"/>
</dbReference>
<dbReference type="AlphaFoldDB" id="A0A1V9YJ66"/>
<name>A0A1V9YJ66_9STRA</name>
<organism evidence="3 4">
    <name type="scientific">Thraustotheca clavata</name>
    <dbReference type="NCBI Taxonomy" id="74557"/>
    <lineage>
        <taxon>Eukaryota</taxon>
        <taxon>Sar</taxon>
        <taxon>Stramenopiles</taxon>
        <taxon>Oomycota</taxon>
        <taxon>Saprolegniomycetes</taxon>
        <taxon>Saprolegniales</taxon>
        <taxon>Achlyaceae</taxon>
        <taxon>Thraustotheca</taxon>
    </lineage>
</organism>
<keyword evidence="2" id="KW-1133">Transmembrane helix</keyword>
<dbReference type="GO" id="GO:0015297">
    <property type="term" value="F:antiporter activity"/>
    <property type="evidence" value="ECO:0007669"/>
    <property type="project" value="InterPro"/>
</dbReference>
<dbReference type="EMBL" id="JNBS01003655">
    <property type="protein sequence ID" value="OQR85755.1"/>
    <property type="molecule type" value="Genomic_DNA"/>
</dbReference>
<accession>A0A1V9YJ66</accession>
<evidence type="ECO:0000313" key="3">
    <source>
        <dbReference type="EMBL" id="OQR85755.1"/>
    </source>
</evidence>
<feature type="transmembrane region" description="Helical" evidence="2">
    <location>
        <begin position="198"/>
        <end position="221"/>
    </location>
</feature>
<evidence type="ECO:0000256" key="1">
    <source>
        <dbReference type="ARBA" id="ARBA00010199"/>
    </source>
</evidence>
<keyword evidence="2" id="KW-0472">Membrane</keyword>
<feature type="transmembrane region" description="Helical" evidence="2">
    <location>
        <begin position="156"/>
        <end position="177"/>
    </location>
</feature>
<keyword evidence="2" id="KW-0812">Transmembrane</keyword>
<feature type="transmembrane region" description="Helical" evidence="2">
    <location>
        <begin position="34"/>
        <end position="57"/>
    </location>
</feature>
<gene>
    <name evidence="3" type="ORF">THRCLA_23007</name>
</gene>
<evidence type="ECO:0000256" key="2">
    <source>
        <dbReference type="SAM" id="Phobius"/>
    </source>
</evidence>
<reference evidence="3 4" key="1">
    <citation type="journal article" date="2014" name="Genome Biol. Evol.">
        <title>The secreted proteins of Achlya hypogyna and Thraustotheca clavata identify the ancestral oomycete secretome and reveal gene acquisitions by horizontal gene transfer.</title>
        <authorList>
            <person name="Misner I."/>
            <person name="Blouin N."/>
            <person name="Leonard G."/>
            <person name="Richards T.A."/>
            <person name="Lane C.E."/>
        </authorList>
    </citation>
    <scope>NUCLEOTIDE SEQUENCE [LARGE SCALE GENOMIC DNA]</scope>
    <source>
        <strain evidence="3 4">ATCC 34112</strain>
    </source>
</reference>
<protein>
    <submittedName>
        <fullName evidence="3">Multidrug/Oligosaccharidyl-lipid/Polysaccharide (MOP) Flippase Superfamily</fullName>
    </submittedName>
</protein>